<dbReference type="EMBL" id="CAXAMN010003359">
    <property type="protein sequence ID" value="CAK9004286.1"/>
    <property type="molecule type" value="Genomic_DNA"/>
</dbReference>
<dbReference type="Proteomes" id="UP001642484">
    <property type="component" value="Unassembled WGS sequence"/>
</dbReference>
<proteinExistence type="predicted"/>
<gene>
    <name evidence="1" type="ORF">CCMP2556_LOCUS7618</name>
</gene>
<evidence type="ECO:0000313" key="1">
    <source>
        <dbReference type="EMBL" id="CAK9004286.1"/>
    </source>
</evidence>
<reference evidence="1 2" key="1">
    <citation type="submission" date="2024-02" db="EMBL/GenBank/DDBJ databases">
        <authorList>
            <person name="Chen Y."/>
            <person name="Shah S."/>
            <person name="Dougan E. K."/>
            <person name="Thang M."/>
            <person name="Chan C."/>
        </authorList>
    </citation>
    <scope>NUCLEOTIDE SEQUENCE [LARGE SCALE GENOMIC DNA]</scope>
</reference>
<protein>
    <submittedName>
        <fullName evidence="1">Uncharacterized protein</fullName>
    </submittedName>
</protein>
<organism evidence="1 2">
    <name type="scientific">Durusdinium trenchii</name>
    <dbReference type="NCBI Taxonomy" id="1381693"/>
    <lineage>
        <taxon>Eukaryota</taxon>
        <taxon>Sar</taxon>
        <taxon>Alveolata</taxon>
        <taxon>Dinophyceae</taxon>
        <taxon>Suessiales</taxon>
        <taxon>Symbiodiniaceae</taxon>
        <taxon>Durusdinium</taxon>
    </lineage>
</organism>
<name>A0ABP0IR07_9DINO</name>
<sequence length="449" mass="47397">MHRRARFRGDDLGLNCRQLCISGSAPALQVGGSSRSSTPAKAKRRSGAPHAGLVGQLSSTFAAPLEECSTLENLHRVALQISGRLSSHRLAFAALVAAVSGRCTSMLRKGWSMDEAMEAIPLLGDLWQAGLLYVPGDTARTAVASALATLVSGGRRETPPGSAFGCALSRPSSTGSGVAARENMEQRLKRWCRSCEIFESAASMDLLTREGGAVVEEQLYEELKRTLAGAREEDLRKAASKIKLGSVPLCRACGLLAKARRPHPSSQISTPGSSDSESVKAASDAAAETISGIAFEVVRNTETASGETATSARAALEEHGVVERRAGHERITSTSRSPTSTRSDRLSPGPDSGPAYSPLSSSWLKSRDEGPTALPEFDGLSVSHGEHIIAAARKANSQLSALEGGLLRLEAARQEMRRAKALHPLPPATRMAIGAVGLATEERRCSTRT</sequence>
<comment type="caution">
    <text evidence="1">The sequence shown here is derived from an EMBL/GenBank/DDBJ whole genome shotgun (WGS) entry which is preliminary data.</text>
</comment>
<accession>A0ABP0IR07</accession>
<evidence type="ECO:0000313" key="2">
    <source>
        <dbReference type="Proteomes" id="UP001642484"/>
    </source>
</evidence>
<keyword evidence="2" id="KW-1185">Reference proteome</keyword>